<accession>A0A6V8K485</accession>
<feature type="transmembrane region" description="Helical" evidence="7">
    <location>
        <begin position="504"/>
        <end position="525"/>
    </location>
</feature>
<keyword evidence="4 7" id="KW-0812">Transmembrane</keyword>
<dbReference type="PANTHER" id="PTHR30489:SF0">
    <property type="entry name" value="LIPOPROTEIN-RELEASING SYSTEM TRANSMEMBRANE PROTEIN LOLE"/>
    <property type="match status" value="1"/>
</dbReference>
<keyword evidence="3" id="KW-1003">Cell membrane</keyword>
<feature type="transmembrane region" description="Helical" evidence="7">
    <location>
        <begin position="594"/>
        <end position="618"/>
    </location>
</feature>
<reference evidence="9 10" key="2">
    <citation type="submission" date="2020-03" db="EMBL/GenBank/DDBJ databases">
        <authorList>
            <person name="Ichikawa N."/>
            <person name="Kimura A."/>
            <person name="Kitahashi Y."/>
            <person name="Uohara A."/>
        </authorList>
    </citation>
    <scope>NUCLEOTIDE SEQUENCE [LARGE SCALE GENOMIC DNA]</scope>
    <source>
        <strain evidence="9 10">NBRC 108639</strain>
    </source>
</reference>
<dbReference type="InterPro" id="IPR051447">
    <property type="entry name" value="Lipoprotein-release_system"/>
</dbReference>
<name>A0A6V8K485_9ACTN</name>
<feature type="transmembrane region" description="Helical" evidence="7">
    <location>
        <begin position="162"/>
        <end position="182"/>
    </location>
</feature>
<evidence type="ECO:0000313" key="10">
    <source>
        <dbReference type="Proteomes" id="UP000482800"/>
    </source>
</evidence>
<comment type="subcellular location">
    <subcellularLocation>
        <location evidence="1">Cell membrane</location>
        <topology evidence="1">Multi-pass membrane protein</topology>
    </subcellularLocation>
</comment>
<protein>
    <submittedName>
        <fullName evidence="9">ABC transporter permease</fullName>
    </submittedName>
</protein>
<comment type="similarity">
    <text evidence="2">Belongs to the ABC-4 integral membrane protein family. LolC/E subfamily.</text>
</comment>
<gene>
    <name evidence="9" type="ORF">Phou_013910</name>
</gene>
<feature type="transmembrane region" description="Helical" evidence="7">
    <location>
        <begin position="210"/>
        <end position="230"/>
    </location>
</feature>
<evidence type="ECO:0000256" key="2">
    <source>
        <dbReference type="ARBA" id="ARBA00005236"/>
    </source>
</evidence>
<evidence type="ECO:0000256" key="5">
    <source>
        <dbReference type="ARBA" id="ARBA00022989"/>
    </source>
</evidence>
<feature type="domain" description="ABC3 transporter permease C-terminal" evidence="8">
    <location>
        <begin position="72"/>
        <end position="189"/>
    </location>
</feature>
<dbReference type="AlphaFoldDB" id="A0A6V8K485"/>
<dbReference type="Proteomes" id="UP000482800">
    <property type="component" value="Unassembled WGS sequence"/>
</dbReference>
<keyword evidence="5 7" id="KW-1133">Transmembrane helix</keyword>
<feature type="transmembrane region" description="Helical" evidence="7">
    <location>
        <begin position="113"/>
        <end position="135"/>
    </location>
</feature>
<evidence type="ECO:0000256" key="6">
    <source>
        <dbReference type="ARBA" id="ARBA00023136"/>
    </source>
</evidence>
<dbReference type="GO" id="GO:0044874">
    <property type="term" value="P:lipoprotein localization to outer membrane"/>
    <property type="evidence" value="ECO:0007669"/>
    <property type="project" value="TreeGrafter"/>
</dbReference>
<sequence>MLRMSWSTFRDRWQVFVGAIVTVCLGVALVQSSLLTLVSAATADIPAGLSATEARELRDGYDGAVALLGMTVGLAAFVAIFIVSSTFAFTVAQRRRDLALLRLTGAGRRQVRTLLVGEALLLGALGSALGALAGVPVMRLQGAMLDGFGFVPAGFVGEWRSWVLYVSAGTGIGISVLGVLAASRRAAKVRPLEALREVGGAARVMTASRWVVGMFFLAGSIALVVLVSVLGGEAALPLSIFVSFTLVIAFTALAPLVVPLVSLPFGLLFRGRLGVLAHANLRAGVRRSASTAAPIMVLVAFVVGMAGTMATITEASRQEVARDVRADLVLTAERPIRDQVAAVPGVGAVSEEAPVTVDMGLDYGDGELTYEGVDALAVDPAGYARTHRLAPTAGDLADLRGAAVAVSPSYAPELRFRVGDTLPVRMEGGPARLRVVALLPDTLAGPFFLVPRDLTAEQGPPRYLVQASDPAAAAAGLGRLGEVTTARQWIEANADEQQRQSVDVMVALLGMAMLYTVIAMVNAVVISASDRRGEFAAARVTGLTRGQVVRTALGEALGVVAIGLLLGTLAAAGTVVGIAFAIKDMIGISAASPPWALLGAVAAGATLIVAAASVLTTLSATRTPAIRLVAARE</sequence>
<feature type="transmembrane region" description="Helical" evidence="7">
    <location>
        <begin position="236"/>
        <end position="269"/>
    </location>
</feature>
<dbReference type="EMBL" id="BLPF01000001">
    <property type="protein sequence ID" value="GFJ77211.1"/>
    <property type="molecule type" value="Genomic_DNA"/>
</dbReference>
<evidence type="ECO:0000313" key="9">
    <source>
        <dbReference type="EMBL" id="GFJ77211.1"/>
    </source>
</evidence>
<dbReference type="Pfam" id="PF02687">
    <property type="entry name" value="FtsX"/>
    <property type="match status" value="2"/>
</dbReference>
<feature type="transmembrane region" description="Helical" evidence="7">
    <location>
        <begin position="290"/>
        <end position="312"/>
    </location>
</feature>
<organism evidence="9 10">
    <name type="scientific">Phytohabitans houttuyneae</name>
    <dbReference type="NCBI Taxonomy" id="1076126"/>
    <lineage>
        <taxon>Bacteria</taxon>
        <taxon>Bacillati</taxon>
        <taxon>Actinomycetota</taxon>
        <taxon>Actinomycetes</taxon>
        <taxon>Micromonosporales</taxon>
        <taxon>Micromonosporaceae</taxon>
    </lineage>
</organism>
<feature type="transmembrane region" description="Helical" evidence="7">
    <location>
        <begin position="556"/>
        <end position="582"/>
    </location>
</feature>
<feature type="transmembrane region" description="Helical" evidence="7">
    <location>
        <begin position="64"/>
        <end position="92"/>
    </location>
</feature>
<evidence type="ECO:0000256" key="4">
    <source>
        <dbReference type="ARBA" id="ARBA00022692"/>
    </source>
</evidence>
<comment type="caution">
    <text evidence="9">The sequence shown here is derived from an EMBL/GenBank/DDBJ whole genome shotgun (WGS) entry which is preliminary data.</text>
</comment>
<reference evidence="9 10" key="1">
    <citation type="submission" date="2020-03" db="EMBL/GenBank/DDBJ databases">
        <title>Whole genome shotgun sequence of Phytohabitans houttuyneae NBRC 108639.</title>
        <authorList>
            <person name="Komaki H."/>
            <person name="Tamura T."/>
        </authorList>
    </citation>
    <scope>NUCLEOTIDE SEQUENCE [LARGE SCALE GENOMIC DNA]</scope>
    <source>
        <strain evidence="9 10">NBRC 108639</strain>
    </source>
</reference>
<dbReference type="PANTHER" id="PTHR30489">
    <property type="entry name" value="LIPOPROTEIN-RELEASING SYSTEM TRANSMEMBRANE PROTEIN LOLE"/>
    <property type="match status" value="1"/>
</dbReference>
<keyword evidence="6 7" id="KW-0472">Membrane</keyword>
<proteinExistence type="inferred from homology"/>
<keyword evidence="10" id="KW-1185">Reference proteome</keyword>
<dbReference type="InterPro" id="IPR003838">
    <property type="entry name" value="ABC3_permease_C"/>
</dbReference>
<evidence type="ECO:0000256" key="3">
    <source>
        <dbReference type="ARBA" id="ARBA00022475"/>
    </source>
</evidence>
<feature type="domain" description="ABC3 transporter permease C-terminal" evidence="8">
    <location>
        <begin position="508"/>
        <end position="623"/>
    </location>
</feature>
<evidence type="ECO:0000256" key="1">
    <source>
        <dbReference type="ARBA" id="ARBA00004651"/>
    </source>
</evidence>
<evidence type="ECO:0000259" key="8">
    <source>
        <dbReference type="Pfam" id="PF02687"/>
    </source>
</evidence>
<dbReference type="GO" id="GO:0098797">
    <property type="term" value="C:plasma membrane protein complex"/>
    <property type="evidence" value="ECO:0007669"/>
    <property type="project" value="TreeGrafter"/>
</dbReference>
<evidence type="ECO:0000256" key="7">
    <source>
        <dbReference type="SAM" id="Phobius"/>
    </source>
</evidence>